<evidence type="ECO:0000313" key="4">
    <source>
        <dbReference type="Proteomes" id="UP000747110"/>
    </source>
</evidence>
<organism evidence="2 4">
    <name type="scientific">Volvox reticuliferus</name>
    <dbReference type="NCBI Taxonomy" id="1737510"/>
    <lineage>
        <taxon>Eukaryota</taxon>
        <taxon>Viridiplantae</taxon>
        <taxon>Chlorophyta</taxon>
        <taxon>core chlorophytes</taxon>
        <taxon>Chlorophyceae</taxon>
        <taxon>CS clade</taxon>
        <taxon>Chlamydomonadales</taxon>
        <taxon>Volvocaceae</taxon>
        <taxon>Volvox</taxon>
    </lineage>
</organism>
<protein>
    <submittedName>
        <fullName evidence="2">Uncharacterized protein</fullName>
    </submittedName>
</protein>
<feature type="region of interest" description="Disordered" evidence="1">
    <location>
        <begin position="666"/>
        <end position="770"/>
    </location>
</feature>
<name>A0A8J4FKE5_9CHLO</name>
<feature type="region of interest" description="Disordered" evidence="1">
    <location>
        <begin position="618"/>
        <end position="637"/>
    </location>
</feature>
<accession>A0A8J4FKE5</accession>
<feature type="compositionally biased region" description="Low complexity" evidence="1">
    <location>
        <begin position="286"/>
        <end position="302"/>
    </location>
</feature>
<feature type="compositionally biased region" description="Polar residues" evidence="1">
    <location>
        <begin position="666"/>
        <end position="679"/>
    </location>
</feature>
<dbReference type="OrthoDB" id="554562at2759"/>
<dbReference type="Proteomes" id="UP000722791">
    <property type="component" value="Unassembled WGS sequence"/>
</dbReference>
<comment type="caution">
    <text evidence="2">The sequence shown here is derived from an EMBL/GenBank/DDBJ whole genome shotgun (WGS) entry which is preliminary data.</text>
</comment>
<keyword evidence="4" id="KW-1185">Reference proteome</keyword>
<evidence type="ECO:0000313" key="2">
    <source>
        <dbReference type="EMBL" id="GIL78782.1"/>
    </source>
</evidence>
<dbReference type="EMBL" id="BNCQ01000001">
    <property type="protein sequence ID" value="GIL93980.1"/>
    <property type="molecule type" value="Genomic_DNA"/>
</dbReference>
<feature type="region of interest" description="Disordered" evidence="1">
    <location>
        <begin position="384"/>
        <end position="410"/>
    </location>
</feature>
<feature type="compositionally biased region" description="Polar residues" evidence="1">
    <location>
        <begin position="303"/>
        <end position="313"/>
    </location>
</feature>
<feature type="compositionally biased region" description="Polar residues" evidence="1">
    <location>
        <begin position="761"/>
        <end position="770"/>
    </location>
</feature>
<reference evidence="2" key="1">
    <citation type="journal article" date="2021" name="Proc. Natl. Acad. Sci. U.S.A.">
        <title>Three genomes in the algal genus Volvox reveal the fate of a haploid sex-determining region after a transition to homothallism.</title>
        <authorList>
            <person name="Yamamoto K."/>
            <person name="Hamaji T."/>
            <person name="Kawai-Toyooka H."/>
            <person name="Matsuzaki R."/>
            <person name="Takahashi F."/>
            <person name="Nishimura Y."/>
            <person name="Kawachi M."/>
            <person name="Noguchi H."/>
            <person name="Minakuchi Y."/>
            <person name="Umen J.G."/>
            <person name="Toyoda A."/>
            <person name="Nozaki H."/>
        </authorList>
    </citation>
    <scope>NUCLEOTIDE SEQUENCE</scope>
    <source>
        <strain evidence="3">NIES-3785</strain>
        <strain evidence="2">NIES-3786</strain>
    </source>
</reference>
<feature type="compositionally biased region" description="Polar residues" evidence="1">
    <location>
        <begin position="504"/>
        <end position="513"/>
    </location>
</feature>
<evidence type="ECO:0000256" key="1">
    <source>
        <dbReference type="SAM" id="MobiDB-lite"/>
    </source>
</evidence>
<feature type="region of interest" description="Disordered" evidence="1">
    <location>
        <begin position="265"/>
        <end position="365"/>
    </location>
</feature>
<evidence type="ECO:0000313" key="3">
    <source>
        <dbReference type="EMBL" id="GIL93980.1"/>
    </source>
</evidence>
<proteinExistence type="predicted"/>
<feature type="compositionally biased region" description="Polar residues" evidence="1">
    <location>
        <begin position="727"/>
        <end position="748"/>
    </location>
</feature>
<dbReference type="EMBL" id="BNCP01000014">
    <property type="protein sequence ID" value="GIL78782.1"/>
    <property type="molecule type" value="Genomic_DNA"/>
</dbReference>
<feature type="region of interest" description="Disordered" evidence="1">
    <location>
        <begin position="472"/>
        <end position="542"/>
    </location>
</feature>
<gene>
    <name evidence="2" type="ORF">Vretifemale_8187</name>
    <name evidence="3" type="ORF">Vretimale_259</name>
</gene>
<dbReference type="Proteomes" id="UP000747110">
    <property type="component" value="Unassembled WGS sequence"/>
</dbReference>
<sequence length="770" mass="78735">MNEQDFFSATVDMEDTALWDVRRIALQAARRDDATPVRYFEDAVTENLRLLHRLSQESLWDELQKHDLGKRTLRALAAEYKPARMVAFEPDDLRKASIRFWEALRTEDEGVREALAAYDYSAVVEQLAKLSGTLDREVLRRLVYINCPRQNVVEEVVGTIQHCTTNELKMLASKLYERLDKTGSLSAEDREMAKKLPHCKTKEDLRVAARDLLRMFKRKPPPGEPSPPSDIIGPSIATVTVSYKGQQRQVAAVVRIERLDKILPEPKVEVAPPPPQRPPSPPPLEPVAAQSQAAAGAPEGGSHSASRENSVVTVGSDRTIPVSTFNARRDTETEEVGQSGVGTPAAHSRVPSKVPSVVGGATPKEATPAGSVVNAAAGWPTSISRSDALPPLPSPKGTPPGSTYGGVGPRGDLSDIVKGTPSPRLSNAGSVVGVVAAAASELAKSTPHGSVVGSNTGKATPAASVAGSVRVAGAHPSSKTTPAGSVVNGASPMRGSDFGGSVKSGVSHTSKTTPAGSVVGVPPAPGSDMGSVKSGPAHKSGSVISSAYPAASAVAAPSGPGSEVGSTTTTPVVGVKATAGPGSDVGSIHSHRTTTPAASVVGGAAAAAAAGSVRSARTTPAGSVVGGPAAAAPAGSVPGSVVGVGKSGPGSVKSVYSAGQSSQSTLVASDTMGQNTGGSDQHAYGSISFDHQGMALSTPKPLTSDVEDRTADPWEAINGGGDERSGSPGNASSPRASRVPSQTGSVASRKSLVPTPRADSIASSRQLEAF</sequence>
<feature type="compositionally biased region" description="Pro residues" evidence="1">
    <location>
        <begin position="271"/>
        <end position="285"/>
    </location>
</feature>
<dbReference type="AlphaFoldDB" id="A0A8J4FKE5"/>